<comment type="caution">
    <text evidence="12">The sequence shown here is derived from an EMBL/GenBank/DDBJ whole genome shotgun (WGS) entry which is preliminary data.</text>
</comment>
<comment type="subcellular location">
    <subcellularLocation>
        <location evidence="1">Cell membrane</location>
        <topology evidence="1">Lipid-anchor</topology>
        <topology evidence="1">GPI-anchor</topology>
    </subcellularLocation>
</comment>
<dbReference type="GO" id="GO:0005886">
    <property type="term" value="C:plasma membrane"/>
    <property type="evidence" value="ECO:0007669"/>
    <property type="project" value="UniProtKB-SubCell"/>
</dbReference>
<name>A0A9D3S6H5_ANGAN</name>
<proteinExistence type="inferred from homology"/>
<dbReference type="GO" id="GO:0035036">
    <property type="term" value="P:sperm-egg recognition"/>
    <property type="evidence" value="ECO:0007669"/>
    <property type="project" value="TreeGrafter"/>
</dbReference>
<evidence type="ECO:0000313" key="12">
    <source>
        <dbReference type="EMBL" id="KAG5856603.1"/>
    </source>
</evidence>
<dbReference type="InterPro" id="IPR045860">
    <property type="entry name" value="Snake_toxin-like_sf"/>
</dbReference>
<keyword evidence="6" id="KW-1015">Disulfide bond</keyword>
<dbReference type="InterPro" id="IPR016054">
    <property type="entry name" value="LY6_UPA_recep-like"/>
</dbReference>
<evidence type="ECO:0000256" key="1">
    <source>
        <dbReference type="ARBA" id="ARBA00004609"/>
    </source>
</evidence>
<dbReference type="Gene3D" id="2.10.60.10">
    <property type="entry name" value="CD59"/>
    <property type="match status" value="1"/>
</dbReference>
<evidence type="ECO:0000256" key="7">
    <source>
        <dbReference type="ARBA" id="ARBA00023180"/>
    </source>
</evidence>
<dbReference type="PANTHER" id="PTHR47613:SF1">
    <property type="entry name" value="SPERM ACROSOME MEMBRANE-ASSOCIATED PROTEIN 4"/>
    <property type="match status" value="1"/>
</dbReference>
<evidence type="ECO:0000259" key="11">
    <source>
        <dbReference type="Pfam" id="PF00021"/>
    </source>
</evidence>
<dbReference type="InterPro" id="IPR046354">
    <property type="entry name" value="SPACA4/Bouncer"/>
</dbReference>
<keyword evidence="4 10" id="KW-0732">Signal</keyword>
<protein>
    <recommendedName>
        <fullName evidence="11">UPAR/Ly6 domain-containing protein</fullName>
    </recommendedName>
</protein>
<feature type="chain" id="PRO_5038439075" description="UPAR/Ly6 domain-containing protein" evidence="10">
    <location>
        <begin position="21"/>
        <end position="127"/>
    </location>
</feature>
<feature type="signal peptide" evidence="10">
    <location>
        <begin position="1"/>
        <end position="20"/>
    </location>
</feature>
<keyword evidence="5" id="KW-0472">Membrane</keyword>
<dbReference type="Pfam" id="PF00021">
    <property type="entry name" value="UPAR_LY6"/>
    <property type="match status" value="1"/>
</dbReference>
<evidence type="ECO:0000313" key="13">
    <source>
        <dbReference type="Proteomes" id="UP001044222"/>
    </source>
</evidence>
<evidence type="ECO:0000256" key="2">
    <source>
        <dbReference type="ARBA" id="ARBA00022475"/>
    </source>
</evidence>
<organism evidence="12 13">
    <name type="scientific">Anguilla anguilla</name>
    <name type="common">European freshwater eel</name>
    <name type="synonym">Muraena anguilla</name>
    <dbReference type="NCBI Taxonomy" id="7936"/>
    <lineage>
        <taxon>Eukaryota</taxon>
        <taxon>Metazoa</taxon>
        <taxon>Chordata</taxon>
        <taxon>Craniata</taxon>
        <taxon>Vertebrata</taxon>
        <taxon>Euteleostomi</taxon>
        <taxon>Actinopterygii</taxon>
        <taxon>Neopterygii</taxon>
        <taxon>Teleostei</taxon>
        <taxon>Anguilliformes</taxon>
        <taxon>Anguillidae</taxon>
        <taxon>Anguilla</taxon>
    </lineage>
</organism>
<keyword evidence="3" id="KW-0336">GPI-anchor</keyword>
<evidence type="ECO:0000256" key="4">
    <source>
        <dbReference type="ARBA" id="ARBA00022729"/>
    </source>
</evidence>
<evidence type="ECO:0000256" key="5">
    <source>
        <dbReference type="ARBA" id="ARBA00023136"/>
    </source>
</evidence>
<dbReference type="PANTHER" id="PTHR47613">
    <property type="entry name" value="SPERM ACROSOME MEMBRANE-ASSOCIATED PROTEIN 4"/>
    <property type="match status" value="1"/>
</dbReference>
<keyword evidence="13" id="KW-1185">Reference proteome</keyword>
<evidence type="ECO:0000256" key="10">
    <source>
        <dbReference type="SAM" id="SignalP"/>
    </source>
</evidence>
<evidence type="ECO:0000256" key="3">
    <source>
        <dbReference type="ARBA" id="ARBA00022622"/>
    </source>
</evidence>
<evidence type="ECO:0000256" key="8">
    <source>
        <dbReference type="ARBA" id="ARBA00023288"/>
    </source>
</evidence>
<dbReference type="SUPFAM" id="SSF57302">
    <property type="entry name" value="Snake toxin-like"/>
    <property type="match status" value="1"/>
</dbReference>
<keyword evidence="8" id="KW-0449">Lipoprotein</keyword>
<sequence length="127" mass="14057">MNRVIVCVFTVALIFALGHSLECYKCDIGFWQLCFTSRTTCSPGEKCFRGVGQAAHVIDIMKKGCLKQDECDQVSTVEFFANRTIYTMNNTCCATDLCNHAPGLRWLSPVSLTLATLASMLVVPAFF</sequence>
<accession>A0A9D3S6H5</accession>
<dbReference type="GO" id="GO:0098552">
    <property type="term" value="C:side of membrane"/>
    <property type="evidence" value="ECO:0007669"/>
    <property type="project" value="UniProtKB-KW"/>
</dbReference>
<feature type="domain" description="UPAR/Ly6" evidence="11">
    <location>
        <begin position="19"/>
        <end position="101"/>
    </location>
</feature>
<reference evidence="12" key="1">
    <citation type="submission" date="2021-01" db="EMBL/GenBank/DDBJ databases">
        <title>A chromosome-scale assembly of European eel, Anguilla anguilla.</title>
        <authorList>
            <person name="Henkel C."/>
            <person name="Jong-Raadsen S.A."/>
            <person name="Dufour S."/>
            <person name="Weltzien F.-A."/>
            <person name="Palstra A.P."/>
            <person name="Pelster B."/>
            <person name="Spaink H.P."/>
            <person name="Van Den Thillart G.E."/>
            <person name="Jansen H."/>
            <person name="Zahm M."/>
            <person name="Klopp C."/>
            <person name="Cedric C."/>
            <person name="Louis A."/>
            <person name="Berthelot C."/>
            <person name="Parey E."/>
            <person name="Roest Crollius H."/>
            <person name="Montfort J."/>
            <person name="Robinson-Rechavi M."/>
            <person name="Bucao C."/>
            <person name="Bouchez O."/>
            <person name="Gislard M."/>
            <person name="Lluch J."/>
            <person name="Milhes M."/>
            <person name="Lampietro C."/>
            <person name="Lopez Roques C."/>
            <person name="Donnadieu C."/>
            <person name="Braasch I."/>
            <person name="Desvignes T."/>
            <person name="Postlethwait J."/>
            <person name="Bobe J."/>
            <person name="Guiguen Y."/>
            <person name="Dirks R."/>
        </authorList>
    </citation>
    <scope>NUCLEOTIDE SEQUENCE</scope>
    <source>
        <strain evidence="12">Tag_6206</strain>
        <tissue evidence="12">Liver</tissue>
    </source>
</reference>
<dbReference type="EMBL" id="JAFIRN010000001">
    <property type="protein sequence ID" value="KAG5856603.1"/>
    <property type="molecule type" value="Genomic_DNA"/>
</dbReference>
<comment type="similarity">
    <text evidence="9">Belongs to the SPACA4/bouncer family.</text>
</comment>
<evidence type="ECO:0000256" key="6">
    <source>
        <dbReference type="ARBA" id="ARBA00023157"/>
    </source>
</evidence>
<evidence type="ECO:0000256" key="9">
    <source>
        <dbReference type="ARBA" id="ARBA00029446"/>
    </source>
</evidence>
<dbReference type="Proteomes" id="UP001044222">
    <property type="component" value="Unassembled WGS sequence"/>
</dbReference>
<keyword evidence="2" id="KW-1003">Cell membrane</keyword>
<gene>
    <name evidence="12" type="ORF">ANANG_G00009670</name>
</gene>
<dbReference type="AlphaFoldDB" id="A0A9D3S6H5"/>
<keyword evidence="7" id="KW-0325">Glycoprotein</keyword>